<dbReference type="Proteomes" id="UP000032024">
    <property type="component" value="Chromosome"/>
</dbReference>
<dbReference type="Gene3D" id="1.10.10.10">
    <property type="entry name" value="Winged helix-like DNA-binding domain superfamily/Winged helix DNA-binding domain"/>
    <property type="match status" value="1"/>
</dbReference>
<dbReference type="InterPro" id="IPR036390">
    <property type="entry name" value="WH_DNA-bd_sf"/>
</dbReference>
<keyword evidence="5" id="KW-1185">Reference proteome</keyword>
<reference evidence="5" key="1">
    <citation type="submission" date="2015-01" db="EMBL/GenBank/DDBJ databases">
        <title>Comparative genome analysis of Bacillus coagulans HM-08, Clostridium butyricum HM-68, Bacillus subtilis HM-66 and Bacillus paralicheniformis BL-09.</title>
        <authorList>
            <person name="Zhang H."/>
        </authorList>
    </citation>
    <scope>NUCLEOTIDE SEQUENCE [LARGE SCALE GENOMIC DNA]</scope>
    <source>
        <strain evidence="5">HM-08</strain>
    </source>
</reference>
<evidence type="ECO:0000259" key="3">
    <source>
        <dbReference type="Pfam" id="PF08220"/>
    </source>
</evidence>
<evidence type="ECO:0000256" key="1">
    <source>
        <dbReference type="ARBA" id="ARBA00023015"/>
    </source>
</evidence>
<dbReference type="PRINTS" id="PR00037">
    <property type="entry name" value="HTHLACR"/>
</dbReference>
<dbReference type="Pfam" id="PF08220">
    <property type="entry name" value="HTH_DeoR"/>
    <property type="match status" value="1"/>
</dbReference>
<gene>
    <name evidence="4" type="ORF">SB48_HM08orf02155</name>
</gene>
<sequence>MTTQELVDEFGITPRTIQRDLNVLAYNDLVKSTHRGIWTTTSKKVKMSS</sequence>
<dbReference type="InterPro" id="IPR001034">
    <property type="entry name" value="DeoR_HTH"/>
</dbReference>
<keyword evidence="1" id="KW-0805">Transcription regulation</keyword>
<dbReference type="AlphaFoldDB" id="A0AAN0T541"/>
<dbReference type="SUPFAM" id="SSF46785">
    <property type="entry name" value="Winged helix' DNA-binding domain"/>
    <property type="match status" value="1"/>
</dbReference>
<keyword evidence="2" id="KW-0804">Transcription</keyword>
<evidence type="ECO:0000313" key="4">
    <source>
        <dbReference type="EMBL" id="AJO22164.1"/>
    </source>
</evidence>
<evidence type="ECO:0000313" key="5">
    <source>
        <dbReference type="Proteomes" id="UP000032024"/>
    </source>
</evidence>
<protein>
    <submittedName>
        <fullName evidence="4">DeoR family transcriptional regulator</fullName>
    </submittedName>
</protein>
<dbReference type="GO" id="GO:0003700">
    <property type="term" value="F:DNA-binding transcription factor activity"/>
    <property type="evidence" value="ECO:0007669"/>
    <property type="project" value="InterPro"/>
</dbReference>
<evidence type="ECO:0000256" key="2">
    <source>
        <dbReference type="ARBA" id="ARBA00023163"/>
    </source>
</evidence>
<organism evidence="4 5">
    <name type="scientific">Heyndrickxia coagulans</name>
    <name type="common">Weizmannia coagulans</name>
    <dbReference type="NCBI Taxonomy" id="1398"/>
    <lineage>
        <taxon>Bacteria</taxon>
        <taxon>Bacillati</taxon>
        <taxon>Bacillota</taxon>
        <taxon>Bacilli</taxon>
        <taxon>Bacillales</taxon>
        <taxon>Bacillaceae</taxon>
        <taxon>Heyndrickxia</taxon>
    </lineage>
</organism>
<name>A0AAN0T541_HEYCO</name>
<dbReference type="InterPro" id="IPR036388">
    <property type="entry name" value="WH-like_DNA-bd_sf"/>
</dbReference>
<dbReference type="EMBL" id="CP010525">
    <property type="protein sequence ID" value="AJO22164.1"/>
    <property type="molecule type" value="Genomic_DNA"/>
</dbReference>
<proteinExistence type="predicted"/>
<accession>A0AAN0T541</accession>
<feature type="domain" description="HTH deoR-type" evidence="3">
    <location>
        <begin position="1"/>
        <end position="38"/>
    </location>
</feature>